<dbReference type="GO" id="GO:0005634">
    <property type="term" value="C:nucleus"/>
    <property type="evidence" value="ECO:0007669"/>
    <property type="project" value="UniProtKB-SubCell"/>
</dbReference>
<sequence length="196" mass="20914">MAGSGAVQVKLELGHRAQVRKKPTAEGFTHDWMVFVRGPEHSNIQHFVEKVVFHLHESFPRPKRGPPTCINTTLERKYGQAKRWAGACGSMLGPVGVCWGLWEYAGACGSMLGPVGVCWGLWGYAGACGSMLAGGFDVDPQRCASQLDRDETRLLEIGTSSGELATTAVSSGVTGDLVATRVTVGESAQCGKEFTV</sequence>
<protein>
    <recommendedName>
        <fullName evidence="3">YEATS domain-containing protein</fullName>
    </recommendedName>
</protein>
<evidence type="ECO:0000256" key="2">
    <source>
        <dbReference type="PROSITE-ProRule" id="PRU00376"/>
    </source>
</evidence>
<dbReference type="InterPro" id="IPR055129">
    <property type="entry name" value="YEATS_dom"/>
</dbReference>
<dbReference type="InterPro" id="IPR052790">
    <property type="entry name" value="YEATS_domain"/>
</dbReference>
<dbReference type="AlphaFoldDB" id="A0ABD1IZA4"/>
<evidence type="ECO:0000256" key="1">
    <source>
        <dbReference type="ARBA" id="ARBA00023242"/>
    </source>
</evidence>
<feature type="domain" description="YEATS" evidence="3">
    <location>
        <begin position="1"/>
        <end position="64"/>
    </location>
</feature>
<organism evidence="4 5">
    <name type="scientific">Coilia grayii</name>
    <name type="common">Gray's grenadier anchovy</name>
    <dbReference type="NCBI Taxonomy" id="363190"/>
    <lineage>
        <taxon>Eukaryota</taxon>
        <taxon>Metazoa</taxon>
        <taxon>Chordata</taxon>
        <taxon>Craniata</taxon>
        <taxon>Vertebrata</taxon>
        <taxon>Euteleostomi</taxon>
        <taxon>Actinopterygii</taxon>
        <taxon>Neopterygii</taxon>
        <taxon>Teleostei</taxon>
        <taxon>Clupei</taxon>
        <taxon>Clupeiformes</taxon>
        <taxon>Clupeoidei</taxon>
        <taxon>Engraulidae</taxon>
        <taxon>Coilinae</taxon>
        <taxon>Coilia</taxon>
    </lineage>
</organism>
<evidence type="ECO:0000313" key="4">
    <source>
        <dbReference type="EMBL" id="KAL2078933.1"/>
    </source>
</evidence>
<keyword evidence="1 2" id="KW-0539">Nucleus</keyword>
<evidence type="ECO:0000259" key="3">
    <source>
        <dbReference type="PROSITE" id="PS51037"/>
    </source>
</evidence>
<dbReference type="Gene3D" id="2.60.40.1970">
    <property type="entry name" value="YEATS domain"/>
    <property type="match status" value="1"/>
</dbReference>
<dbReference type="InterPro" id="IPR038704">
    <property type="entry name" value="YEAST_sf"/>
</dbReference>
<comment type="subcellular location">
    <subcellularLocation>
        <location evidence="2">Nucleus</location>
    </subcellularLocation>
</comment>
<dbReference type="EMBL" id="JBHFQA010000022">
    <property type="protein sequence ID" value="KAL2078933.1"/>
    <property type="molecule type" value="Genomic_DNA"/>
</dbReference>
<reference evidence="4 5" key="1">
    <citation type="submission" date="2024-09" db="EMBL/GenBank/DDBJ databases">
        <title>A chromosome-level genome assembly of Gray's grenadier anchovy, Coilia grayii.</title>
        <authorList>
            <person name="Fu Z."/>
        </authorList>
    </citation>
    <scope>NUCLEOTIDE SEQUENCE [LARGE SCALE GENOMIC DNA]</scope>
    <source>
        <strain evidence="4">G4</strain>
        <tissue evidence="4">Muscle</tissue>
    </source>
</reference>
<keyword evidence="5" id="KW-1185">Reference proteome</keyword>
<dbReference type="Pfam" id="PF03366">
    <property type="entry name" value="YEATS"/>
    <property type="match status" value="1"/>
</dbReference>
<comment type="caution">
    <text evidence="4">The sequence shown here is derived from an EMBL/GenBank/DDBJ whole genome shotgun (WGS) entry which is preliminary data.</text>
</comment>
<gene>
    <name evidence="4" type="ORF">ACEWY4_024677</name>
</gene>
<dbReference type="PANTHER" id="PTHR47827">
    <property type="entry name" value="AHD DOMAIN-CONTAINING PROTEIN"/>
    <property type="match status" value="1"/>
</dbReference>
<evidence type="ECO:0000313" key="5">
    <source>
        <dbReference type="Proteomes" id="UP001591681"/>
    </source>
</evidence>
<dbReference type="PROSITE" id="PS51037">
    <property type="entry name" value="YEATS"/>
    <property type="match status" value="1"/>
</dbReference>
<name>A0ABD1IZA4_9TELE</name>
<dbReference type="Proteomes" id="UP001591681">
    <property type="component" value="Unassembled WGS sequence"/>
</dbReference>
<accession>A0ABD1IZA4</accession>
<proteinExistence type="predicted"/>
<dbReference type="PANTHER" id="PTHR47827:SF5">
    <property type="entry name" value="PROTEIN AF-9"/>
    <property type="match status" value="1"/>
</dbReference>